<gene>
    <name evidence="2" type="ORF">BOLC4T26206H</name>
</gene>
<feature type="non-terminal residue" evidence="2">
    <location>
        <position position="1"/>
    </location>
</feature>
<accession>A0A3P6CT51</accession>
<name>A0A3P6CT51_BRAOL</name>
<protein>
    <submittedName>
        <fullName evidence="2">Uncharacterized protein</fullName>
    </submittedName>
</protein>
<proteinExistence type="predicted"/>
<organism evidence="2">
    <name type="scientific">Brassica oleracea</name>
    <name type="common">Wild cabbage</name>
    <dbReference type="NCBI Taxonomy" id="3712"/>
    <lineage>
        <taxon>Eukaryota</taxon>
        <taxon>Viridiplantae</taxon>
        <taxon>Streptophyta</taxon>
        <taxon>Embryophyta</taxon>
        <taxon>Tracheophyta</taxon>
        <taxon>Spermatophyta</taxon>
        <taxon>Magnoliopsida</taxon>
        <taxon>eudicotyledons</taxon>
        <taxon>Gunneridae</taxon>
        <taxon>Pentapetalae</taxon>
        <taxon>rosids</taxon>
        <taxon>malvids</taxon>
        <taxon>Brassicales</taxon>
        <taxon>Brassicaceae</taxon>
        <taxon>Brassiceae</taxon>
        <taxon>Brassica</taxon>
    </lineage>
</organism>
<reference evidence="2" key="1">
    <citation type="submission" date="2018-11" db="EMBL/GenBank/DDBJ databases">
        <authorList>
            <consortium name="Genoscope - CEA"/>
            <person name="William W."/>
        </authorList>
    </citation>
    <scope>NUCLEOTIDE SEQUENCE</scope>
</reference>
<dbReference type="EMBL" id="LR031873">
    <property type="protein sequence ID" value="VDD11552.1"/>
    <property type="molecule type" value="Genomic_DNA"/>
</dbReference>
<evidence type="ECO:0000256" key="1">
    <source>
        <dbReference type="SAM" id="MobiDB-lite"/>
    </source>
</evidence>
<feature type="non-terminal residue" evidence="2">
    <location>
        <position position="184"/>
    </location>
</feature>
<sequence>DPLFGVVLDSQVGINPLNGRPKIADEVLEGMRHYLLEAEGAEKLARKERIKWSLKEIEHDPIAQKTMLRLEPPPTFTADLNKGKGFVFDFQKQNENLRSMNSPGGSKLMASAFRVGNALSMEPRLLGLASEDVAFSESASGSWNPGGSTGYNIGISDACSSGTKGRSAMPRRRPGSFVRKSQGK</sequence>
<evidence type="ECO:0000313" key="2">
    <source>
        <dbReference type="EMBL" id="VDD11552.1"/>
    </source>
</evidence>
<feature type="region of interest" description="Disordered" evidence="1">
    <location>
        <begin position="154"/>
        <end position="184"/>
    </location>
</feature>
<dbReference type="AlphaFoldDB" id="A0A3P6CT51"/>